<evidence type="ECO:0000313" key="2">
    <source>
        <dbReference type="EMBL" id="KAK3315946.1"/>
    </source>
</evidence>
<feature type="compositionally biased region" description="Polar residues" evidence="1">
    <location>
        <begin position="1"/>
        <end position="10"/>
    </location>
</feature>
<reference evidence="2" key="1">
    <citation type="journal article" date="2023" name="Mol. Phylogenet. Evol.">
        <title>Genome-scale phylogeny and comparative genomics of the fungal order Sordariales.</title>
        <authorList>
            <person name="Hensen N."/>
            <person name="Bonometti L."/>
            <person name="Westerberg I."/>
            <person name="Brannstrom I.O."/>
            <person name="Guillou S."/>
            <person name="Cros-Aarteil S."/>
            <person name="Calhoun S."/>
            <person name="Haridas S."/>
            <person name="Kuo A."/>
            <person name="Mondo S."/>
            <person name="Pangilinan J."/>
            <person name="Riley R."/>
            <person name="LaButti K."/>
            <person name="Andreopoulos B."/>
            <person name="Lipzen A."/>
            <person name="Chen C."/>
            <person name="Yan M."/>
            <person name="Daum C."/>
            <person name="Ng V."/>
            <person name="Clum A."/>
            <person name="Steindorff A."/>
            <person name="Ohm R.A."/>
            <person name="Martin F."/>
            <person name="Silar P."/>
            <person name="Natvig D.O."/>
            <person name="Lalanne C."/>
            <person name="Gautier V."/>
            <person name="Ament-Velasquez S.L."/>
            <person name="Kruys A."/>
            <person name="Hutchinson M.I."/>
            <person name="Powell A.J."/>
            <person name="Barry K."/>
            <person name="Miller A.N."/>
            <person name="Grigoriev I.V."/>
            <person name="Debuchy R."/>
            <person name="Gladieux P."/>
            <person name="Hiltunen Thoren M."/>
            <person name="Johannesson H."/>
        </authorList>
    </citation>
    <scope>NUCLEOTIDE SEQUENCE</scope>
    <source>
        <strain evidence="2">CBS 118394</strain>
    </source>
</reference>
<dbReference type="AlphaFoldDB" id="A0AAE0M1N0"/>
<dbReference type="Proteomes" id="UP001283341">
    <property type="component" value="Unassembled WGS sequence"/>
</dbReference>
<dbReference type="EMBL" id="JAUEDM010000005">
    <property type="protein sequence ID" value="KAK3315946.1"/>
    <property type="molecule type" value="Genomic_DNA"/>
</dbReference>
<keyword evidence="3" id="KW-1185">Reference proteome</keyword>
<gene>
    <name evidence="2" type="ORF">B0H66DRAFT_604252</name>
</gene>
<reference evidence="2" key="2">
    <citation type="submission" date="2023-06" db="EMBL/GenBank/DDBJ databases">
        <authorList>
            <consortium name="Lawrence Berkeley National Laboratory"/>
            <person name="Haridas S."/>
            <person name="Hensen N."/>
            <person name="Bonometti L."/>
            <person name="Westerberg I."/>
            <person name="Brannstrom I.O."/>
            <person name="Guillou S."/>
            <person name="Cros-Aarteil S."/>
            <person name="Calhoun S."/>
            <person name="Kuo A."/>
            <person name="Mondo S."/>
            <person name="Pangilinan J."/>
            <person name="Riley R."/>
            <person name="Labutti K."/>
            <person name="Andreopoulos B."/>
            <person name="Lipzen A."/>
            <person name="Chen C."/>
            <person name="Yanf M."/>
            <person name="Daum C."/>
            <person name="Ng V."/>
            <person name="Clum A."/>
            <person name="Steindorff A."/>
            <person name="Ohm R."/>
            <person name="Martin F."/>
            <person name="Silar P."/>
            <person name="Natvig D."/>
            <person name="Lalanne C."/>
            <person name="Gautier V."/>
            <person name="Ament-Velasquez S.L."/>
            <person name="Kruys A."/>
            <person name="Hutchinson M.I."/>
            <person name="Powell A.J."/>
            <person name="Barry K."/>
            <person name="Miller A.N."/>
            <person name="Grigoriev I.V."/>
            <person name="Debuchy R."/>
            <person name="Gladieux P."/>
            <person name="Thoren M.H."/>
            <person name="Johannesson H."/>
        </authorList>
    </citation>
    <scope>NUCLEOTIDE SEQUENCE</scope>
    <source>
        <strain evidence="2">CBS 118394</strain>
    </source>
</reference>
<evidence type="ECO:0000256" key="1">
    <source>
        <dbReference type="SAM" id="MobiDB-lite"/>
    </source>
</evidence>
<accession>A0AAE0M1N0</accession>
<protein>
    <recommendedName>
        <fullName evidence="4">F-box domain-containing protein</fullName>
    </recommendedName>
</protein>
<evidence type="ECO:0000313" key="3">
    <source>
        <dbReference type="Proteomes" id="UP001283341"/>
    </source>
</evidence>
<evidence type="ECO:0008006" key="4">
    <source>
        <dbReference type="Google" id="ProtNLM"/>
    </source>
</evidence>
<name>A0AAE0M1N0_9PEZI</name>
<comment type="caution">
    <text evidence="2">The sequence shown here is derived from an EMBL/GenBank/DDBJ whole genome shotgun (WGS) entry which is preliminary data.</text>
</comment>
<proteinExistence type="predicted"/>
<feature type="region of interest" description="Disordered" evidence="1">
    <location>
        <begin position="1"/>
        <end position="35"/>
    </location>
</feature>
<sequence>MEQSTTTSHATGAVDTDLDTTNPALDTPESSSPIENLPAEIRSQILASMPDLLTLRSVIYASPTLHAQYRHDRDRILRACLDRDLDGVFFDAYVLTRAYKLARQRTNGLIDHNIPAFLGSYQGWLSGSRPHDLDLPPDTNKLDTDSLRWLASYHLWVIRPLARAYSSWALQSLERAAAKASSSSPAAYHNWLRRRDEDMASGRVSKREDSLSRAEEIRIFRALYRYDTYCQLFAGDVSIKRSPFQINAYFDVFDPWETEAIGCIELFMSCAYQDMLDEASITFNHDFFQIELRDDDMATDGRKYTKILLCSPEFILRRIRAIDHSDPDFYDTIRQDFLLAHTSTFGCPRWTGGTSTTHDHVLLYEKLLRTIDNRRKVAELRRDRMEFGSDAVPPHGPPLAWVLLWDGKYTNIHGEGYVPKSVMRWGYVMWSEQRWADMGAKDLVARQWRKAPEAVLKIMMSCRGWAPLGMV</sequence>
<organism evidence="2 3">
    <name type="scientific">Apodospora peruviana</name>
    <dbReference type="NCBI Taxonomy" id="516989"/>
    <lineage>
        <taxon>Eukaryota</taxon>
        <taxon>Fungi</taxon>
        <taxon>Dikarya</taxon>
        <taxon>Ascomycota</taxon>
        <taxon>Pezizomycotina</taxon>
        <taxon>Sordariomycetes</taxon>
        <taxon>Sordariomycetidae</taxon>
        <taxon>Sordariales</taxon>
        <taxon>Lasiosphaeriaceae</taxon>
        <taxon>Apodospora</taxon>
    </lineage>
</organism>
<feature type="compositionally biased region" description="Polar residues" evidence="1">
    <location>
        <begin position="19"/>
        <end position="34"/>
    </location>
</feature>